<reference evidence="1 2" key="1">
    <citation type="journal article" date="2011" name="J. Bacteriol.">
        <title>Complete genome sequence of Methanosaeta concilii, a specialist in aceticlastic methanogenesis.</title>
        <authorList>
            <person name="Barber R.D."/>
            <person name="Zhang L."/>
            <person name="Harnack M."/>
            <person name="Olson M.V."/>
            <person name="Kaul R."/>
            <person name="Ingram-Smith C."/>
            <person name="Smith K.S."/>
        </authorList>
    </citation>
    <scope>NUCLEOTIDE SEQUENCE [LARGE SCALE GENOMIC DNA]</scope>
    <source>
        <strain evidence="2">ATCC 5969 / DSM 3671 / JCM 10134 / NBRC 103675 / OCM 69 / GP-6</strain>
    </source>
</reference>
<keyword evidence="2" id="KW-1185">Reference proteome</keyword>
<dbReference type="InterPro" id="IPR047654">
    <property type="entry name" value="IS1634_transpos"/>
</dbReference>
<proteinExistence type="predicted"/>
<protein>
    <submittedName>
        <fullName evidence="1">Transposase domain, predicted</fullName>
    </submittedName>
</protein>
<evidence type="ECO:0000313" key="1">
    <source>
        <dbReference type="EMBL" id="AEB67739.1"/>
    </source>
</evidence>
<dbReference type="HOGENOM" id="CLU_034349_1_1_2"/>
<organism evidence="1 2">
    <name type="scientific">Methanothrix soehngenii (strain ATCC 5969 / DSM 3671 / JCM 10134 / NBRC 103675 / OCM 69 / GP-6)</name>
    <name type="common">Methanosaeta concilii</name>
    <dbReference type="NCBI Taxonomy" id="990316"/>
    <lineage>
        <taxon>Archaea</taxon>
        <taxon>Methanobacteriati</taxon>
        <taxon>Methanobacteriota</taxon>
        <taxon>Stenosarchaea group</taxon>
        <taxon>Methanomicrobia</taxon>
        <taxon>Methanotrichales</taxon>
        <taxon>Methanotrichaceae</taxon>
        <taxon>Methanothrix</taxon>
    </lineage>
</organism>
<dbReference type="KEGG" id="mcj:MCON_0985"/>
<dbReference type="PANTHER" id="PTHR34614:SF2">
    <property type="entry name" value="TRANSPOSASE IS4-LIKE DOMAIN-CONTAINING PROTEIN"/>
    <property type="match status" value="1"/>
</dbReference>
<dbReference type="STRING" id="990316.MCON_0985"/>
<dbReference type="PANTHER" id="PTHR34614">
    <property type="match status" value="1"/>
</dbReference>
<dbReference type="AlphaFoldDB" id="F4BZ40"/>
<dbReference type="Proteomes" id="UP000007807">
    <property type="component" value="Chromosome"/>
</dbReference>
<dbReference type="EMBL" id="CP002565">
    <property type="protein sequence ID" value="AEB67739.1"/>
    <property type="molecule type" value="Genomic_DNA"/>
</dbReference>
<dbReference type="InParanoid" id="F4BZ40"/>
<evidence type="ECO:0000313" key="2">
    <source>
        <dbReference type="Proteomes" id="UP000007807"/>
    </source>
</evidence>
<name>F4BZ40_METSG</name>
<accession>F4BZ40</accession>
<dbReference type="NCBIfam" id="NF033559">
    <property type="entry name" value="transpos_IS1634"/>
    <property type="match status" value="1"/>
</dbReference>
<sequence>MLNYLSIIRGAVHRFVLASNDKTLEGELMLQYYKGQNAVEKGFRFLKDKSFRVAEVYLKKEERIEALSMIMVLSLLIYSIAEWMIRKRLKESGETVLNQLGKPTQCPTLKWIFQKFRNINEAIIELKGSVHREVINLNEEQIKIIKLFGLGCEKCYIG</sequence>
<gene>
    <name evidence="1" type="ordered locus">MCON_0985</name>
</gene>